<name>A0ABV5X3B3_9MICO</name>
<dbReference type="Proteomes" id="UP001589707">
    <property type="component" value="Unassembled WGS sequence"/>
</dbReference>
<protein>
    <submittedName>
        <fullName evidence="1">Uncharacterized protein</fullName>
    </submittedName>
</protein>
<comment type="caution">
    <text evidence="1">The sequence shown here is derived from an EMBL/GenBank/DDBJ whole genome shotgun (WGS) entry which is preliminary data.</text>
</comment>
<accession>A0ABV5X3B3</accession>
<evidence type="ECO:0000313" key="1">
    <source>
        <dbReference type="EMBL" id="MFB9776925.1"/>
    </source>
</evidence>
<reference evidence="1 2" key="1">
    <citation type="submission" date="2024-09" db="EMBL/GenBank/DDBJ databases">
        <authorList>
            <person name="Sun Q."/>
            <person name="Mori K."/>
        </authorList>
    </citation>
    <scope>NUCLEOTIDE SEQUENCE [LARGE SCALE GENOMIC DNA]</scope>
    <source>
        <strain evidence="1 2">JCM 11683</strain>
    </source>
</reference>
<keyword evidence="2" id="KW-1185">Reference proteome</keyword>
<organism evidence="1 2">
    <name type="scientific">Brevibacterium otitidis</name>
    <dbReference type="NCBI Taxonomy" id="53364"/>
    <lineage>
        <taxon>Bacteria</taxon>
        <taxon>Bacillati</taxon>
        <taxon>Actinomycetota</taxon>
        <taxon>Actinomycetes</taxon>
        <taxon>Micrococcales</taxon>
        <taxon>Brevibacteriaceae</taxon>
        <taxon>Brevibacterium</taxon>
    </lineage>
</organism>
<dbReference type="RefSeq" id="WP_376840784.1">
    <property type="nucleotide sequence ID" value="NZ_JBHMAU010000067.1"/>
</dbReference>
<proteinExistence type="predicted"/>
<evidence type="ECO:0000313" key="2">
    <source>
        <dbReference type="Proteomes" id="UP001589707"/>
    </source>
</evidence>
<dbReference type="EMBL" id="JBHMAU010000067">
    <property type="protein sequence ID" value="MFB9776925.1"/>
    <property type="molecule type" value="Genomic_DNA"/>
</dbReference>
<gene>
    <name evidence="1" type="ORF">ACFFN1_11045</name>
</gene>
<sequence length="41" mass="4437">MNSPAAKGEAIVAETNFDLQTIDPARQFEFTGSTISSTRPH</sequence>